<dbReference type="InterPro" id="IPR002078">
    <property type="entry name" value="Sigma_54_int"/>
</dbReference>
<feature type="modified residue" description="4-aspartylphosphate" evidence="8">
    <location>
        <position position="55"/>
    </location>
</feature>
<name>A0A1N6IMU1_9PROT</name>
<gene>
    <name evidence="11" type="ORF">SAMN02743940_1927</name>
</gene>
<dbReference type="eggNOG" id="COG2204">
    <property type="taxonomic scope" value="Bacteria"/>
</dbReference>
<dbReference type="InterPro" id="IPR025944">
    <property type="entry name" value="Sigma_54_int_dom_CS"/>
</dbReference>
<dbReference type="GO" id="GO:0006355">
    <property type="term" value="P:regulation of DNA-templated transcription"/>
    <property type="evidence" value="ECO:0007669"/>
    <property type="project" value="InterPro"/>
</dbReference>
<feature type="domain" description="Sigma-54 factor interaction" evidence="9">
    <location>
        <begin position="141"/>
        <end position="370"/>
    </location>
</feature>
<dbReference type="Pfam" id="PF25601">
    <property type="entry name" value="AAA_lid_14"/>
    <property type="match status" value="1"/>
</dbReference>
<dbReference type="GO" id="GO:0005524">
    <property type="term" value="F:ATP binding"/>
    <property type="evidence" value="ECO:0007669"/>
    <property type="project" value="UniProtKB-KW"/>
</dbReference>
<dbReference type="InterPro" id="IPR058031">
    <property type="entry name" value="AAA_lid_NorR"/>
</dbReference>
<dbReference type="GO" id="GO:0000160">
    <property type="term" value="P:phosphorelay signal transduction system"/>
    <property type="evidence" value="ECO:0007669"/>
    <property type="project" value="UniProtKB-KW"/>
</dbReference>
<dbReference type="PROSITE" id="PS00675">
    <property type="entry name" value="SIGMA54_INTERACT_1"/>
    <property type="match status" value="1"/>
</dbReference>
<dbReference type="STRING" id="44575.SAMN05216419_1001139"/>
<dbReference type="Pfam" id="PF00072">
    <property type="entry name" value="Response_reg"/>
    <property type="match status" value="1"/>
</dbReference>
<dbReference type="InterPro" id="IPR009057">
    <property type="entry name" value="Homeodomain-like_sf"/>
</dbReference>
<keyword evidence="4" id="KW-0902">Two-component regulatory system</keyword>
<dbReference type="SUPFAM" id="SSF52172">
    <property type="entry name" value="CheY-like"/>
    <property type="match status" value="1"/>
</dbReference>
<evidence type="ECO:0000256" key="5">
    <source>
        <dbReference type="ARBA" id="ARBA00023015"/>
    </source>
</evidence>
<evidence type="ECO:0000256" key="7">
    <source>
        <dbReference type="ARBA" id="ARBA00023163"/>
    </source>
</evidence>
<evidence type="ECO:0000259" key="10">
    <source>
        <dbReference type="PROSITE" id="PS50110"/>
    </source>
</evidence>
<evidence type="ECO:0000256" key="3">
    <source>
        <dbReference type="ARBA" id="ARBA00022840"/>
    </source>
</evidence>
<dbReference type="Pfam" id="PF00158">
    <property type="entry name" value="Sigma54_activat"/>
    <property type="match status" value="1"/>
</dbReference>
<dbReference type="PANTHER" id="PTHR32071:SF116">
    <property type="entry name" value="TRANSCRIPTIONAL REGULATORY PROTEIN GLRR"/>
    <property type="match status" value="1"/>
</dbReference>
<keyword evidence="12" id="KW-1185">Reference proteome</keyword>
<dbReference type="InterPro" id="IPR001789">
    <property type="entry name" value="Sig_transdc_resp-reg_receiver"/>
</dbReference>
<dbReference type="PROSITE" id="PS50045">
    <property type="entry name" value="SIGMA54_INTERACT_4"/>
    <property type="match status" value="1"/>
</dbReference>
<dbReference type="FunFam" id="3.40.50.2300:FF:000018">
    <property type="entry name" value="DNA-binding transcriptional regulator NtrC"/>
    <property type="match status" value="1"/>
</dbReference>
<dbReference type="Gene3D" id="3.40.50.300">
    <property type="entry name" value="P-loop containing nucleotide triphosphate hydrolases"/>
    <property type="match status" value="1"/>
</dbReference>
<dbReference type="InterPro" id="IPR025943">
    <property type="entry name" value="Sigma_54_int_dom_ATP-bd_2"/>
</dbReference>
<dbReference type="SUPFAM" id="SSF52540">
    <property type="entry name" value="P-loop containing nucleoside triphosphate hydrolases"/>
    <property type="match status" value="1"/>
</dbReference>
<dbReference type="Proteomes" id="UP000185062">
    <property type="component" value="Unassembled WGS sequence"/>
</dbReference>
<protein>
    <submittedName>
        <fullName evidence="11">Two component, sigma54 specific, transcriptional regulator, Fis family</fullName>
    </submittedName>
</protein>
<dbReference type="Gene3D" id="1.10.8.60">
    <property type="match status" value="1"/>
</dbReference>
<dbReference type="InterPro" id="IPR025662">
    <property type="entry name" value="Sigma_54_int_dom_ATP-bd_1"/>
</dbReference>
<keyword evidence="5" id="KW-0805">Transcription regulation</keyword>
<accession>A0A1N6IMU1</accession>
<dbReference type="InterPro" id="IPR027417">
    <property type="entry name" value="P-loop_NTPase"/>
</dbReference>
<keyword evidence="3" id="KW-0067">ATP-binding</keyword>
<dbReference type="InterPro" id="IPR003593">
    <property type="entry name" value="AAA+_ATPase"/>
</dbReference>
<evidence type="ECO:0000256" key="2">
    <source>
        <dbReference type="ARBA" id="ARBA00022741"/>
    </source>
</evidence>
<evidence type="ECO:0000313" key="12">
    <source>
        <dbReference type="Proteomes" id="UP000185062"/>
    </source>
</evidence>
<dbReference type="Gene3D" id="1.10.10.60">
    <property type="entry name" value="Homeodomain-like"/>
    <property type="match status" value="1"/>
</dbReference>
<proteinExistence type="predicted"/>
<dbReference type="PROSITE" id="PS00676">
    <property type="entry name" value="SIGMA54_INTERACT_2"/>
    <property type="match status" value="1"/>
</dbReference>
<dbReference type="SMART" id="SM00448">
    <property type="entry name" value="REC"/>
    <property type="match status" value="1"/>
</dbReference>
<dbReference type="InterPro" id="IPR011006">
    <property type="entry name" value="CheY-like_superfamily"/>
</dbReference>
<dbReference type="PROSITE" id="PS50110">
    <property type="entry name" value="RESPONSE_REGULATORY"/>
    <property type="match status" value="1"/>
</dbReference>
<dbReference type="FunFam" id="3.40.50.300:FF:000006">
    <property type="entry name" value="DNA-binding transcriptional regulator NtrC"/>
    <property type="match status" value="1"/>
</dbReference>
<reference evidence="11 12" key="1">
    <citation type="submission" date="2016-12" db="EMBL/GenBank/DDBJ databases">
        <authorList>
            <person name="Song W.-J."/>
            <person name="Kurnit D.M."/>
        </authorList>
    </citation>
    <scope>NUCLEOTIDE SEQUENCE [LARGE SCALE GENOMIC DNA]</scope>
    <source>
        <strain evidence="11 12">ATCC 49181</strain>
    </source>
</reference>
<dbReference type="PANTHER" id="PTHR32071">
    <property type="entry name" value="TRANSCRIPTIONAL REGULATORY PROTEIN"/>
    <property type="match status" value="1"/>
</dbReference>
<dbReference type="AlphaFoldDB" id="A0A1N6IMU1"/>
<evidence type="ECO:0000256" key="6">
    <source>
        <dbReference type="ARBA" id="ARBA00023125"/>
    </source>
</evidence>
<dbReference type="Gene3D" id="3.40.50.2300">
    <property type="match status" value="1"/>
</dbReference>
<dbReference type="GO" id="GO:0003677">
    <property type="term" value="F:DNA binding"/>
    <property type="evidence" value="ECO:0007669"/>
    <property type="project" value="UniProtKB-KW"/>
</dbReference>
<evidence type="ECO:0000256" key="4">
    <source>
        <dbReference type="ARBA" id="ARBA00023012"/>
    </source>
</evidence>
<organism evidence="11 12">
    <name type="scientific">Nitrosomonas cryotolerans ATCC 49181</name>
    <dbReference type="NCBI Taxonomy" id="1131553"/>
    <lineage>
        <taxon>Bacteria</taxon>
        <taxon>Pseudomonadati</taxon>
        <taxon>Pseudomonadota</taxon>
        <taxon>Betaproteobacteria</taxon>
        <taxon>Nitrosomonadales</taxon>
        <taxon>Nitrosomonadaceae</taxon>
        <taxon>Nitrosomonas</taxon>
    </lineage>
</organism>
<dbReference type="RefSeq" id="WP_028460545.1">
    <property type="nucleotide sequence ID" value="NZ_FSRO01000001.1"/>
</dbReference>
<evidence type="ECO:0000256" key="8">
    <source>
        <dbReference type="PROSITE-ProRule" id="PRU00169"/>
    </source>
</evidence>
<dbReference type="CDD" id="cd00009">
    <property type="entry name" value="AAA"/>
    <property type="match status" value="1"/>
</dbReference>
<dbReference type="PROSITE" id="PS00688">
    <property type="entry name" value="SIGMA54_INTERACT_3"/>
    <property type="match status" value="1"/>
</dbReference>
<dbReference type="EMBL" id="FSRO01000001">
    <property type="protein sequence ID" value="SIO33306.1"/>
    <property type="molecule type" value="Genomic_DNA"/>
</dbReference>
<feature type="domain" description="Response regulatory" evidence="10">
    <location>
        <begin position="6"/>
        <end position="120"/>
    </location>
</feature>
<dbReference type="SUPFAM" id="SSF46689">
    <property type="entry name" value="Homeodomain-like"/>
    <property type="match status" value="1"/>
</dbReference>
<sequence>MAPKPKILLVDDDADLLELLSIRLMAVGYETSAAESAEVALNYLDIARPQLVISDMQMSGMDGMALFEHIHRMIPTLPVIILTAYGTIPDAVAAVQRGVFGYLAKPFDSKTLMAQISQALKHTSFSAIKTDASQALWRKEIITQSAVMEDALTKAELVARGDASVLLYGESGVGKELFARAIHRASNRCNEPFVAVNCAAIPEQLLESELFGHVKGAFTGAVNNHKGLFQLAEKGTLFLDEIGDMPLLLQVKLLRALQEKQIRSVGSTQTIPVDVRIISATHRNLKAEIATGNFREDLYYRLDVVALIIPTLSQRREDIPLLANYFLQLFSEKYTKDINGFSPEAMHMLISAPWPGNVRQLMNIVEQCVVLSTISLISPTLVYDAMQKEETQLTSFEEARKHFERDYLVRVLKITAGNVTQAARIAKRNRTEFYKLLQRHRLDFSVFKQP</sequence>
<evidence type="ECO:0000313" key="11">
    <source>
        <dbReference type="EMBL" id="SIO33306.1"/>
    </source>
</evidence>
<keyword evidence="1 8" id="KW-0597">Phosphoprotein</keyword>
<dbReference type="SMART" id="SM00382">
    <property type="entry name" value="AAA"/>
    <property type="match status" value="1"/>
</dbReference>
<keyword evidence="6" id="KW-0238">DNA-binding</keyword>
<keyword evidence="2" id="KW-0547">Nucleotide-binding</keyword>
<evidence type="ECO:0000256" key="1">
    <source>
        <dbReference type="ARBA" id="ARBA00022553"/>
    </source>
</evidence>
<evidence type="ECO:0000259" key="9">
    <source>
        <dbReference type="PROSITE" id="PS50045"/>
    </source>
</evidence>
<keyword evidence="7" id="KW-0804">Transcription</keyword>